<protein>
    <recommendedName>
        <fullName evidence="3">Ribosomal protein L7/L12 C-terminal domain-containing protein</fullName>
    </recommendedName>
</protein>
<dbReference type="OrthoDB" id="3298842at2"/>
<dbReference type="eggNOG" id="COG0222">
    <property type="taxonomic scope" value="Bacteria"/>
</dbReference>
<evidence type="ECO:0000313" key="2">
    <source>
        <dbReference type="Proteomes" id="UP000019150"/>
    </source>
</evidence>
<dbReference type="Gene3D" id="3.30.1390.10">
    <property type="match status" value="1"/>
</dbReference>
<dbReference type="PATRIC" id="fig|1415166.3.peg.5855"/>
<dbReference type="AlphaFoldDB" id="W5TMI3"/>
<evidence type="ECO:0000313" key="1">
    <source>
        <dbReference type="EMBL" id="AHH20462.1"/>
    </source>
</evidence>
<dbReference type="RefSeq" id="WP_025351822.1">
    <property type="nucleotide sequence ID" value="NZ_CP006850.1"/>
</dbReference>
<dbReference type="STRING" id="1415166.NONO_c56840"/>
<keyword evidence="2" id="KW-1185">Reference proteome</keyword>
<reference evidence="1 2" key="1">
    <citation type="journal article" date="2014" name="Appl. Environ. Microbiol.">
        <title>Insights into the Microbial Degradation of Rubber and Gutta-Percha by Analysis of the Complete Genome of Nocardia nova SH22a.</title>
        <authorList>
            <person name="Luo Q."/>
            <person name="Hiessl S."/>
            <person name="Poehlein A."/>
            <person name="Daniel R."/>
            <person name="Steinbuchel A."/>
        </authorList>
    </citation>
    <scope>NUCLEOTIDE SEQUENCE [LARGE SCALE GENOMIC DNA]</scope>
    <source>
        <strain evidence="1">SH22a</strain>
    </source>
</reference>
<proteinExistence type="predicted"/>
<dbReference type="EMBL" id="CP006850">
    <property type="protein sequence ID" value="AHH20462.1"/>
    <property type="molecule type" value="Genomic_DNA"/>
</dbReference>
<dbReference type="KEGG" id="nno:NONO_c56840"/>
<name>W5TMI3_9NOCA</name>
<sequence length="82" mass="9141">MFNTSLERRMDRIERKLDLILAHLGIPDSAALPGYPALDYGEIDALLLQGKKIQAIKRYRELLPGTGLAEAKHAIEAREGRA</sequence>
<gene>
    <name evidence="1" type="ORF">NONO_c56840</name>
</gene>
<organism evidence="1 2">
    <name type="scientific">Nocardia nova SH22a</name>
    <dbReference type="NCBI Taxonomy" id="1415166"/>
    <lineage>
        <taxon>Bacteria</taxon>
        <taxon>Bacillati</taxon>
        <taxon>Actinomycetota</taxon>
        <taxon>Actinomycetes</taxon>
        <taxon>Mycobacteriales</taxon>
        <taxon>Nocardiaceae</taxon>
        <taxon>Nocardia</taxon>
    </lineage>
</organism>
<evidence type="ECO:0008006" key="3">
    <source>
        <dbReference type="Google" id="ProtNLM"/>
    </source>
</evidence>
<accession>W5TMI3</accession>
<dbReference type="InterPro" id="IPR014719">
    <property type="entry name" value="Ribosomal_bL12_C/ClpS-like"/>
</dbReference>
<dbReference type="HOGENOM" id="CLU_167427_0_1_11"/>
<dbReference type="Proteomes" id="UP000019150">
    <property type="component" value="Chromosome"/>
</dbReference>